<comment type="catalytic activity">
    <reaction evidence="1 11 12">
        <text>[protein]-peptidylproline (omega=180) = [protein]-peptidylproline (omega=0)</text>
        <dbReference type="Rhea" id="RHEA:16237"/>
        <dbReference type="Rhea" id="RHEA-COMP:10747"/>
        <dbReference type="Rhea" id="RHEA-COMP:10748"/>
        <dbReference type="ChEBI" id="CHEBI:83833"/>
        <dbReference type="ChEBI" id="CHEBI:83834"/>
        <dbReference type="EC" id="5.2.1.8"/>
    </reaction>
</comment>
<comment type="subcellular location">
    <subcellularLocation>
        <location evidence="11">Cytoplasm</location>
    </subcellularLocation>
    <text evidence="11">About half TF is bound to the ribosome near the polypeptide exit tunnel while the other half is free in the cytoplasm.</text>
</comment>
<evidence type="ECO:0000313" key="15">
    <source>
        <dbReference type="EMBL" id="MDT7517515.1"/>
    </source>
</evidence>
<evidence type="ECO:0000256" key="1">
    <source>
        <dbReference type="ARBA" id="ARBA00000971"/>
    </source>
</evidence>
<evidence type="ECO:0000313" key="16">
    <source>
        <dbReference type="Proteomes" id="UP001321700"/>
    </source>
</evidence>
<evidence type="ECO:0000256" key="7">
    <source>
        <dbReference type="ARBA" id="ARBA00023186"/>
    </source>
</evidence>
<evidence type="ECO:0000256" key="8">
    <source>
        <dbReference type="ARBA" id="ARBA00023235"/>
    </source>
</evidence>
<evidence type="ECO:0000256" key="4">
    <source>
        <dbReference type="ARBA" id="ARBA00016902"/>
    </source>
</evidence>
<dbReference type="SUPFAM" id="SSF109998">
    <property type="entry name" value="Triger factor/SurA peptide-binding domain-like"/>
    <property type="match status" value="1"/>
</dbReference>
<dbReference type="GO" id="GO:0003755">
    <property type="term" value="F:peptidyl-prolyl cis-trans isomerase activity"/>
    <property type="evidence" value="ECO:0007669"/>
    <property type="project" value="UniProtKB-EC"/>
</dbReference>
<evidence type="ECO:0000256" key="6">
    <source>
        <dbReference type="ARBA" id="ARBA00023110"/>
    </source>
</evidence>
<dbReference type="RefSeq" id="WP_313873333.1">
    <property type="nucleotide sequence ID" value="NZ_JAVBIK010000001.1"/>
</dbReference>
<sequence length="436" mass="48195">MAVTVETLEKLERKITLTLPVGVIQTEVDSRLRKLARTVKMDGFRPGKVPMNVVSQRYGYSVHYEVMNDKVGEAFATAANEAKLRVAGQPKISESETSPEGQMAFDAIFEVFPEVKIADLAGAEVEKLTADVTDEAIDKTIEILRKQRRTFAQRAQDTAAQDTDRVTVDFEGKIDGEPFAGGKASDFQFILGDGQMLKEFEDATRGMKSGESKTFPLAFPADYHGKDVAGKTADFLVTLKKLEAANLPEVNADLAKSLGIAEGTVEALRADIRKNLEREVKHRLLARNKQAAMDALVAKAELDLPKSSVQAELDRMVESARADLKQRGIKDADKAPIPDDIFRPQAERRVRLGLVVAELVRSNDLAAKPEQIKAHVEELAASYEKPADVIRWYYGDNRRMAEVEAVVIENNVTEYILAKAKVTDKAVSFDELMGQN</sequence>
<dbReference type="Gene3D" id="3.10.50.40">
    <property type="match status" value="1"/>
</dbReference>
<evidence type="ECO:0000256" key="10">
    <source>
        <dbReference type="ARBA" id="ARBA00029986"/>
    </source>
</evidence>
<comment type="caution">
    <text evidence="15">The sequence shown here is derived from an EMBL/GenBank/DDBJ whole genome shotgun (WGS) entry which is preliminary data.</text>
</comment>
<evidence type="ECO:0000256" key="12">
    <source>
        <dbReference type="PROSITE-ProRule" id="PRU00277"/>
    </source>
</evidence>
<dbReference type="EC" id="5.2.1.8" evidence="3 11"/>
<keyword evidence="9 11" id="KW-0131">Cell cycle</keyword>
<gene>
    <name evidence="11 15" type="primary">tig</name>
    <name evidence="15" type="ORF">RAE19_01960</name>
</gene>
<dbReference type="NCBIfam" id="TIGR00115">
    <property type="entry name" value="tig"/>
    <property type="match status" value="1"/>
</dbReference>
<dbReference type="InterPro" id="IPR008880">
    <property type="entry name" value="Trigger_fac_C"/>
</dbReference>
<dbReference type="Gene3D" id="3.30.70.1050">
    <property type="entry name" value="Trigger factor ribosome-binding domain"/>
    <property type="match status" value="1"/>
</dbReference>
<dbReference type="InterPro" id="IPR005215">
    <property type="entry name" value="Trig_fac"/>
</dbReference>
<comment type="domain">
    <text evidence="11">Consists of 3 domains; the N-terminus binds the ribosome, the middle domain has PPIase activity, while the C-terminus has intrinsic chaperone activity on its own.</text>
</comment>
<dbReference type="PANTHER" id="PTHR30560">
    <property type="entry name" value="TRIGGER FACTOR CHAPERONE AND PEPTIDYL-PROLYL CIS/TRANS ISOMERASE"/>
    <property type="match status" value="1"/>
</dbReference>
<keyword evidence="16" id="KW-1185">Reference proteome</keyword>
<proteinExistence type="inferred from homology"/>
<dbReference type="HAMAP" id="MF_00303">
    <property type="entry name" value="Trigger_factor_Tig"/>
    <property type="match status" value="1"/>
</dbReference>
<comment type="function">
    <text evidence="11">Involved in protein export. Acts as a chaperone by maintaining the newly synthesized protein in an open conformation. Functions as a peptidyl-prolyl cis-trans isomerase.</text>
</comment>
<keyword evidence="8 11" id="KW-0413">Isomerase</keyword>
<dbReference type="PANTHER" id="PTHR30560:SF3">
    <property type="entry name" value="TRIGGER FACTOR-LIKE PROTEIN TIG, CHLOROPLASTIC"/>
    <property type="match status" value="1"/>
</dbReference>
<dbReference type="InterPro" id="IPR037041">
    <property type="entry name" value="Trigger_fac_C_sf"/>
</dbReference>
<protein>
    <recommendedName>
        <fullName evidence="4 11">Trigger factor</fullName>
        <shortName evidence="11">TF</shortName>
        <ecNumber evidence="3 11">5.2.1.8</ecNumber>
    </recommendedName>
    <alternativeName>
        <fullName evidence="10 11">PPIase</fullName>
    </alternativeName>
</protein>
<dbReference type="Pfam" id="PF00254">
    <property type="entry name" value="FKBP_C"/>
    <property type="match status" value="1"/>
</dbReference>
<dbReference type="Pfam" id="PF05698">
    <property type="entry name" value="Trigger_C"/>
    <property type="match status" value="1"/>
</dbReference>
<organism evidence="15 16">
    <name type="scientific">Rhodoferax potami</name>
    <dbReference type="NCBI Taxonomy" id="3068338"/>
    <lineage>
        <taxon>Bacteria</taxon>
        <taxon>Pseudomonadati</taxon>
        <taxon>Pseudomonadota</taxon>
        <taxon>Betaproteobacteria</taxon>
        <taxon>Burkholderiales</taxon>
        <taxon>Comamonadaceae</taxon>
        <taxon>Rhodoferax</taxon>
    </lineage>
</organism>
<dbReference type="Gene3D" id="1.10.3120.10">
    <property type="entry name" value="Trigger factor, C-terminal domain"/>
    <property type="match status" value="1"/>
</dbReference>
<evidence type="ECO:0000256" key="11">
    <source>
        <dbReference type="HAMAP-Rule" id="MF_00303"/>
    </source>
</evidence>
<dbReference type="InterPro" id="IPR046357">
    <property type="entry name" value="PPIase_dom_sf"/>
</dbReference>
<dbReference type="Pfam" id="PF05697">
    <property type="entry name" value="Trigger_N"/>
    <property type="match status" value="1"/>
</dbReference>
<dbReference type="InterPro" id="IPR001179">
    <property type="entry name" value="PPIase_FKBP_dom"/>
</dbReference>
<dbReference type="PROSITE" id="PS50059">
    <property type="entry name" value="FKBP_PPIASE"/>
    <property type="match status" value="1"/>
</dbReference>
<dbReference type="PIRSF" id="PIRSF003095">
    <property type="entry name" value="Trigger_factor"/>
    <property type="match status" value="1"/>
</dbReference>
<dbReference type="InterPro" id="IPR027304">
    <property type="entry name" value="Trigger_fact/SurA_dom_sf"/>
</dbReference>
<feature type="domain" description="PPIase FKBP-type" evidence="14">
    <location>
        <begin position="163"/>
        <end position="248"/>
    </location>
</feature>
<keyword evidence="5 11" id="KW-0132">Cell division</keyword>
<evidence type="ECO:0000259" key="14">
    <source>
        <dbReference type="PROSITE" id="PS50059"/>
    </source>
</evidence>
<dbReference type="SUPFAM" id="SSF54534">
    <property type="entry name" value="FKBP-like"/>
    <property type="match status" value="1"/>
</dbReference>
<dbReference type="EMBL" id="JAVBIK010000001">
    <property type="protein sequence ID" value="MDT7517515.1"/>
    <property type="molecule type" value="Genomic_DNA"/>
</dbReference>
<keyword evidence="6 11" id="KW-0697">Rotamase</keyword>
<dbReference type="Proteomes" id="UP001321700">
    <property type="component" value="Unassembled WGS sequence"/>
</dbReference>
<evidence type="ECO:0000256" key="13">
    <source>
        <dbReference type="RuleBase" id="RU003914"/>
    </source>
</evidence>
<dbReference type="InterPro" id="IPR008881">
    <property type="entry name" value="Trigger_fac_ribosome-bd_bac"/>
</dbReference>
<keyword evidence="7 11" id="KW-0143">Chaperone</keyword>
<accession>A0ABU3KIB2</accession>
<reference evidence="15 16" key="1">
    <citation type="submission" date="2023-08" db="EMBL/GenBank/DDBJ databases">
        <title>Rhodoferax potami sp. nov. and Rhodoferax mekongensis sp. nov., isolated from the Mekong River in Thailand.</title>
        <authorList>
            <person name="Kitikhun S."/>
            <person name="Charoenyingcharoen P."/>
            <person name="Siriarchawattana P."/>
            <person name="Likhitrattanapisal S."/>
            <person name="Nilsakha T."/>
            <person name="Chanpet A."/>
            <person name="Rattanawaree P."/>
            <person name="Ingsriswang S."/>
        </authorList>
    </citation>
    <scope>NUCLEOTIDE SEQUENCE [LARGE SCALE GENOMIC DNA]</scope>
    <source>
        <strain evidence="15 16">TBRC 17660</strain>
    </source>
</reference>
<evidence type="ECO:0000256" key="9">
    <source>
        <dbReference type="ARBA" id="ARBA00023306"/>
    </source>
</evidence>
<evidence type="ECO:0000256" key="5">
    <source>
        <dbReference type="ARBA" id="ARBA00022618"/>
    </source>
</evidence>
<keyword evidence="11" id="KW-0963">Cytoplasm</keyword>
<evidence type="ECO:0000256" key="2">
    <source>
        <dbReference type="ARBA" id="ARBA00005464"/>
    </source>
</evidence>
<dbReference type="InterPro" id="IPR036611">
    <property type="entry name" value="Trigger_fac_ribosome-bd_sf"/>
</dbReference>
<dbReference type="SUPFAM" id="SSF102735">
    <property type="entry name" value="Trigger factor ribosome-binding domain"/>
    <property type="match status" value="1"/>
</dbReference>
<evidence type="ECO:0000256" key="3">
    <source>
        <dbReference type="ARBA" id="ARBA00013194"/>
    </source>
</evidence>
<comment type="similarity">
    <text evidence="2 11 13">Belongs to the FKBP-type PPIase family. Tig subfamily.</text>
</comment>
<name>A0ABU3KIB2_9BURK</name>